<dbReference type="EMBL" id="JBHTOJ010000035">
    <property type="protein sequence ID" value="MFD1421258.1"/>
    <property type="molecule type" value="Genomic_DNA"/>
</dbReference>
<proteinExistence type="predicted"/>
<keyword evidence="2" id="KW-1185">Reference proteome</keyword>
<organism evidence="1 2">
    <name type="scientific">Lactiplantibacillus songbeiensis</name>
    <dbReference type="NCBI Taxonomy" id="2559920"/>
    <lineage>
        <taxon>Bacteria</taxon>
        <taxon>Bacillati</taxon>
        <taxon>Bacillota</taxon>
        <taxon>Bacilli</taxon>
        <taxon>Lactobacillales</taxon>
        <taxon>Lactobacillaceae</taxon>
        <taxon>Lactiplantibacillus</taxon>
    </lineage>
</organism>
<gene>
    <name evidence="1" type="ORF">ACFQ5L_09945</name>
</gene>
<accession>A0ABW4C190</accession>
<evidence type="ECO:0000313" key="1">
    <source>
        <dbReference type="EMBL" id="MFD1421258.1"/>
    </source>
</evidence>
<sequence length="90" mass="10384">METEKAAYFAEIAKGYYKTGRFSDGSIELLINAGHYDIEPVTAWTKTVWNRIDAKRGLNVTQKKWHKLGKYKAMKNISDDSLENHDPLHK</sequence>
<dbReference type="Proteomes" id="UP001597188">
    <property type="component" value="Unassembled WGS sequence"/>
</dbReference>
<comment type="caution">
    <text evidence="1">The sequence shown here is derived from an EMBL/GenBank/DDBJ whole genome shotgun (WGS) entry which is preliminary data.</text>
</comment>
<evidence type="ECO:0000313" key="2">
    <source>
        <dbReference type="Proteomes" id="UP001597188"/>
    </source>
</evidence>
<dbReference type="RefSeq" id="WP_137636231.1">
    <property type="nucleotide sequence ID" value="NZ_BJDL01000037.1"/>
</dbReference>
<protein>
    <submittedName>
        <fullName evidence="1">Uncharacterized protein</fullName>
    </submittedName>
</protein>
<name>A0ABW4C190_9LACO</name>
<reference evidence="2" key="1">
    <citation type="journal article" date="2019" name="Int. J. Syst. Evol. Microbiol.">
        <title>The Global Catalogue of Microorganisms (GCM) 10K type strain sequencing project: providing services to taxonomists for standard genome sequencing and annotation.</title>
        <authorList>
            <consortium name="The Broad Institute Genomics Platform"/>
            <consortium name="The Broad Institute Genome Sequencing Center for Infectious Disease"/>
            <person name="Wu L."/>
            <person name="Ma J."/>
        </authorList>
    </citation>
    <scope>NUCLEOTIDE SEQUENCE [LARGE SCALE GENOMIC DNA]</scope>
    <source>
        <strain evidence="2">CCM 8931</strain>
    </source>
</reference>